<proteinExistence type="predicted"/>
<evidence type="ECO:0000313" key="1">
    <source>
        <dbReference type="EMBL" id="MBJ7601872.1"/>
    </source>
</evidence>
<evidence type="ECO:0000313" key="2">
    <source>
        <dbReference type="Proteomes" id="UP000620075"/>
    </source>
</evidence>
<reference evidence="1 2" key="1">
    <citation type="submission" date="2020-10" db="EMBL/GenBank/DDBJ databases">
        <title>Ca. Dormibacterota MAGs.</title>
        <authorList>
            <person name="Montgomery K."/>
        </authorList>
    </citation>
    <scope>NUCLEOTIDE SEQUENCE [LARGE SCALE GENOMIC DNA]</scope>
    <source>
        <strain evidence="1">SC8811_S16_3</strain>
    </source>
</reference>
<name>A0A934K7K2_9BACT</name>
<sequence length="255" mass="27424">MTEAARLTGPGDDSTPMWVRIGGVLQEVPGGRRHGPANQPPPGGPWTELRIGGRLCGWARDPQHGRAAARQAELLAQQLADEGRTWLIERLGHKLRSSLLALRELTRQSAYGRPVSVEDIHDLALEVGRRAEGLELLAVEPSDEQRAVVLGAVLNLAAPGAQRSVPTQARVTASEPSLLQALSRTYDWLGGAGSCFSATASGDWWRLRLEPAGERAPLPVPELGEPLIRLLVETRLGGWFDPEEGGLASIYLPAA</sequence>
<gene>
    <name evidence="1" type="ORF">JF888_01530</name>
</gene>
<dbReference type="Proteomes" id="UP000620075">
    <property type="component" value="Unassembled WGS sequence"/>
</dbReference>
<dbReference type="RefSeq" id="WP_338176253.1">
    <property type="nucleotide sequence ID" value="NZ_JAEKNQ010000010.1"/>
</dbReference>
<dbReference type="AlphaFoldDB" id="A0A934K7K2"/>
<accession>A0A934K7K2</accession>
<comment type="caution">
    <text evidence="1">The sequence shown here is derived from an EMBL/GenBank/DDBJ whole genome shotgun (WGS) entry which is preliminary data.</text>
</comment>
<organism evidence="1 2">
    <name type="scientific">Candidatus Dormiibacter inghamiae</name>
    <dbReference type="NCBI Taxonomy" id="3127013"/>
    <lineage>
        <taxon>Bacteria</taxon>
        <taxon>Bacillati</taxon>
        <taxon>Candidatus Dormiibacterota</taxon>
        <taxon>Candidatus Dormibacteria</taxon>
        <taxon>Candidatus Dormibacterales</taxon>
        <taxon>Candidatus Dormibacteraceae</taxon>
        <taxon>Candidatus Dormiibacter</taxon>
    </lineage>
</organism>
<dbReference type="EMBL" id="JAEKNQ010000010">
    <property type="protein sequence ID" value="MBJ7601872.1"/>
    <property type="molecule type" value="Genomic_DNA"/>
</dbReference>
<protein>
    <submittedName>
        <fullName evidence="1">Uncharacterized protein</fullName>
    </submittedName>
</protein>